<gene>
    <name evidence="1" type="ORF">PN838_02510</name>
</gene>
<dbReference type="Gene3D" id="1.20.58.320">
    <property type="entry name" value="TPR-like"/>
    <property type="match status" value="1"/>
</dbReference>
<dbReference type="Pfam" id="PF06041">
    <property type="entry name" value="DUF924"/>
    <property type="match status" value="1"/>
</dbReference>
<reference evidence="1 2" key="1">
    <citation type="submission" date="2023-01" db="EMBL/GenBank/DDBJ databases">
        <title>Psychrosphaera sp. nov., isolated from marine algae.</title>
        <authorList>
            <person name="Bayburt H."/>
            <person name="Choi B.J."/>
            <person name="Kim J.M."/>
            <person name="Choi D.G."/>
            <person name="Jeon C.O."/>
        </authorList>
    </citation>
    <scope>NUCLEOTIDE SEQUENCE [LARGE SCALE GENOMIC DNA]</scope>
    <source>
        <strain evidence="1 2">G1-22</strain>
    </source>
</reference>
<comment type="caution">
    <text evidence="1">The sequence shown here is derived from an EMBL/GenBank/DDBJ whole genome shotgun (WGS) entry which is preliminary data.</text>
</comment>
<dbReference type="Proteomes" id="UP001528411">
    <property type="component" value="Unassembled WGS sequence"/>
</dbReference>
<keyword evidence="2" id="KW-1185">Reference proteome</keyword>
<dbReference type="EMBL" id="JAQOMS010000002">
    <property type="protein sequence ID" value="MDC2887911.1"/>
    <property type="molecule type" value="Genomic_DNA"/>
</dbReference>
<dbReference type="SUPFAM" id="SSF48452">
    <property type="entry name" value="TPR-like"/>
    <property type="match status" value="1"/>
</dbReference>
<name>A0ABT5F8P8_9GAMM</name>
<sequence length="179" mass="20784">MNWQNVIAFWFDELTPAQHFSKSDELDRVITTRFDDTLSAAKLGELYMWRTEPLGRLAEIIVLDQFARNIYRDDKRAFESDPLALVLAQEAIAHRLDVAMSIPQKSFLYMPFMHSESPSIHKVAVTIFDQPGLENTLNFEHKHKEIIDRFGRYPHRNSILGRRSTDQENAFLNGPNSSF</sequence>
<dbReference type="InterPro" id="IPR010323">
    <property type="entry name" value="DUF924"/>
</dbReference>
<dbReference type="InterPro" id="IPR011990">
    <property type="entry name" value="TPR-like_helical_dom_sf"/>
</dbReference>
<evidence type="ECO:0000313" key="1">
    <source>
        <dbReference type="EMBL" id="MDC2887911.1"/>
    </source>
</evidence>
<accession>A0ABT5F8P8</accession>
<organism evidence="1 2">
    <name type="scientific">Psychrosphaera algicola</name>
    <dbReference type="NCBI Taxonomy" id="3023714"/>
    <lineage>
        <taxon>Bacteria</taxon>
        <taxon>Pseudomonadati</taxon>
        <taxon>Pseudomonadota</taxon>
        <taxon>Gammaproteobacteria</taxon>
        <taxon>Alteromonadales</taxon>
        <taxon>Pseudoalteromonadaceae</taxon>
        <taxon>Psychrosphaera</taxon>
    </lineage>
</organism>
<proteinExistence type="predicted"/>
<protein>
    <submittedName>
        <fullName evidence="1">DUF924 domain-containing protein</fullName>
    </submittedName>
</protein>
<dbReference type="RefSeq" id="WP_272179672.1">
    <property type="nucleotide sequence ID" value="NZ_JAQOMS010000002.1"/>
</dbReference>
<evidence type="ECO:0000313" key="2">
    <source>
        <dbReference type="Proteomes" id="UP001528411"/>
    </source>
</evidence>
<dbReference type="Gene3D" id="1.25.40.10">
    <property type="entry name" value="Tetratricopeptide repeat domain"/>
    <property type="match status" value="1"/>
</dbReference>